<dbReference type="Gene3D" id="3.40.190.10">
    <property type="entry name" value="Periplasmic binding protein-like II"/>
    <property type="match status" value="2"/>
</dbReference>
<dbReference type="EMBL" id="BARX01000023">
    <property type="protein sequence ID" value="GAD03123.1"/>
    <property type="molecule type" value="Genomic_DNA"/>
</dbReference>
<dbReference type="RefSeq" id="WP_016402890.1">
    <property type="nucleotide sequence ID" value="NZ_BARX01000023.1"/>
</dbReference>
<evidence type="ECO:0000313" key="5">
    <source>
        <dbReference type="Proteomes" id="UP000014461"/>
    </source>
</evidence>
<dbReference type="Pfam" id="PF00497">
    <property type="entry name" value="SBP_bac_3"/>
    <property type="match status" value="1"/>
</dbReference>
<sequence length="260" mass="30080">MRSYFYYFVYVCKTIIVFALLVLPTKAAELVTLSSGEWPPFTSKSLAHQGFYSEIVRQAFALEDYEVQYQFLPWARAYMYVEQGKVDGSLTWAKTTSKEKAVLFSEPVFWHNKVFFHLSQQPFNWHNIDSLKQLTIGATEQYTYGYAFDLAAEKSELKVEYVSSDLLNLKKLLVGRIDIFPSDIHVGYQLIKQHFPAKKAALFTHHPQSVQQTYTHVIFSRNNQQRSKQLLAAFNRGLQKLKQSGAYQQIIDDAALLEHN</sequence>
<evidence type="ECO:0000313" key="4">
    <source>
        <dbReference type="EMBL" id="GAD03123.1"/>
    </source>
</evidence>
<organism evidence="4 5">
    <name type="scientific">Agarivorans albus MKT 106</name>
    <dbReference type="NCBI Taxonomy" id="1331007"/>
    <lineage>
        <taxon>Bacteria</taxon>
        <taxon>Pseudomonadati</taxon>
        <taxon>Pseudomonadota</taxon>
        <taxon>Gammaproteobacteria</taxon>
        <taxon>Alteromonadales</taxon>
        <taxon>Alteromonadaceae</taxon>
        <taxon>Agarivorans</taxon>
    </lineage>
</organism>
<accession>R9PPB4</accession>
<protein>
    <submittedName>
        <fullName evidence="4">ABC-type amino acid transport</fullName>
    </submittedName>
</protein>
<comment type="similarity">
    <text evidence="1">Belongs to the bacterial solute-binding protein 3 family.</text>
</comment>
<evidence type="ECO:0000259" key="3">
    <source>
        <dbReference type="Pfam" id="PF00497"/>
    </source>
</evidence>
<dbReference type="AlphaFoldDB" id="R9PPB4"/>
<keyword evidence="2" id="KW-0732">Signal</keyword>
<name>R9PPB4_AGAAL</name>
<evidence type="ECO:0000256" key="2">
    <source>
        <dbReference type="ARBA" id="ARBA00022729"/>
    </source>
</evidence>
<proteinExistence type="inferred from homology"/>
<dbReference type="STRING" id="1331007.AALB_3203"/>
<dbReference type="Proteomes" id="UP000014461">
    <property type="component" value="Unassembled WGS sequence"/>
</dbReference>
<dbReference type="SUPFAM" id="SSF53850">
    <property type="entry name" value="Periplasmic binding protein-like II"/>
    <property type="match status" value="1"/>
</dbReference>
<reference evidence="4" key="1">
    <citation type="journal article" date="2013" name="Genome Announc.">
        <title>Draft Genome Sequence of Agarivorans albus Strain MKT 106T, an Agarolytic Marine Bacterium.</title>
        <authorList>
            <person name="Yasuike M."/>
            <person name="Nakamura Y."/>
            <person name="Kai W."/>
            <person name="Fujiwara A."/>
            <person name="Fukui Y."/>
            <person name="Satomi M."/>
            <person name="Sano M."/>
        </authorList>
    </citation>
    <scope>NUCLEOTIDE SEQUENCE [LARGE SCALE GENOMIC DNA]</scope>
</reference>
<feature type="domain" description="Solute-binding protein family 3/N-terminal" evidence="3">
    <location>
        <begin position="34"/>
        <end position="252"/>
    </location>
</feature>
<dbReference type="PANTHER" id="PTHR35936">
    <property type="entry name" value="MEMBRANE-BOUND LYTIC MUREIN TRANSGLYCOSYLASE F"/>
    <property type="match status" value="1"/>
</dbReference>
<comment type="caution">
    <text evidence="4">The sequence shown here is derived from an EMBL/GenBank/DDBJ whole genome shotgun (WGS) entry which is preliminary data.</text>
</comment>
<evidence type="ECO:0000256" key="1">
    <source>
        <dbReference type="ARBA" id="ARBA00010333"/>
    </source>
</evidence>
<dbReference type="PANTHER" id="PTHR35936:SF25">
    <property type="entry name" value="ABC TRANSPORTER SUBSTRATE-BINDING PROTEIN"/>
    <property type="match status" value="1"/>
</dbReference>
<dbReference type="OrthoDB" id="5296159at2"/>
<gene>
    <name evidence="4" type="ORF">AALB_3203</name>
</gene>
<keyword evidence="5" id="KW-1185">Reference proteome</keyword>
<dbReference type="InterPro" id="IPR001638">
    <property type="entry name" value="Solute-binding_3/MltF_N"/>
</dbReference>